<name>A0A6G0WA77_9STRA</name>
<dbReference type="Proteomes" id="UP000481153">
    <property type="component" value="Unassembled WGS sequence"/>
</dbReference>
<reference evidence="2 3" key="1">
    <citation type="submission" date="2019-07" db="EMBL/GenBank/DDBJ databases">
        <title>Genomics analysis of Aphanomyces spp. identifies a new class of oomycete effector associated with host adaptation.</title>
        <authorList>
            <person name="Gaulin E."/>
        </authorList>
    </citation>
    <scope>NUCLEOTIDE SEQUENCE [LARGE SCALE GENOMIC DNA]</scope>
    <source>
        <strain evidence="2 3">ATCC 201684</strain>
    </source>
</reference>
<gene>
    <name evidence="2" type="ORF">Ae201684_017109</name>
</gene>
<sequence length="164" mass="18848">MRPERKSRSWSYALGSTFAVVAKKKLGSSQVKALARRLFNVYDRTGEFKYDPDTDFDRVTQVLTRINEVAQEFVKNGAKFEPDRRFPLVTVRPKSDPDFPEQWFGGKEYPRTVYQWSGEDDAPFWTDPPDASKLENPPHDEEDQDQSTSPSEAGSAYEEEVSKD</sequence>
<evidence type="ECO:0000313" key="3">
    <source>
        <dbReference type="Proteomes" id="UP000481153"/>
    </source>
</evidence>
<organism evidence="2 3">
    <name type="scientific">Aphanomyces euteiches</name>
    <dbReference type="NCBI Taxonomy" id="100861"/>
    <lineage>
        <taxon>Eukaryota</taxon>
        <taxon>Sar</taxon>
        <taxon>Stramenopiles</taxon>
        <taxon>Oomycota</taxon>
        <taxon>Saprolegniomycetes</taxon>
        <taxon>Saprolegniales</taxon>
        <taxon>Verrucalvaceae</taxon>
        <taxon>Aphanomyces</taxon>
    </lineage>
</organism>
<comment type="caution">
    <text evidence="2">The sequence shown here is derived from an EMBL/GenBank/DDBJ whole genome shotgun (WGS) entry which is preliminary data.</text>
</comment>
<feature type="region of interest" description="Disordered" evidence="1">
    <location>
        <begin position="118"/>
        <end position="164"/>
    </location>
</feature>
<dbReference type="EMBL" id="VJMJ01000280">
    <property type="protein sequence ID" value="KAF0724140.1"/>
    <property type="molecule type" value="Genomic_DNA"/>
</dbReference>
<protein>
    <submittedName>
        <fullName evidence="2">Uncharacterized protein</fullName>
    </submittedName>
</protein>
<feature type="compositionally biased region" description="Basic and acidic residues" evidence="1">
    <location>
        <begin position="130"/>
        <end position="139"/>
    </location>
</feature>
<evidence type="ECO:0000313" key="2">
    <source>
        <dbReference type="EMBL" id="KAF0724140.1"/>
    </source>
</evidence>
<accession>A0A6G0WA77</accession>
<proteinExistence type="predicted"/>
<keyword evidence="3" id="KW-1185">Reference proteome</keyword>
<dbReference type="AlphaFoldDB" id="A0A6G0WA77"/>
<dbReference type="VEuPathDB" id="FungiDB:AeMF1_006073"/>
<evidence type="ECO:0000256" key="1">
    <source>
        <dbReference type="SAM" id="MobiDB-lite"/>
    </source>
</evidence>